<reference evidence="2 3" key="1">
    <citation type="submission" date="2023-11" db="EMBL/GenBank/DDBJ databases">
        <authorList>
            <person name="Ouyang M.-Y."/>
        </authorList>
    </citation>
    <scope>NUCLEOTIDE SEQUENCE [LARGE SCALE GENOMIC DNA]</scope>
    <source>
        <strain evidence="2 3">OY6</strain>
    </source>
</reference>
<evidence type="ECO:0000313" key="2">
    <source>
        <dbReference type="EMBL" id="MDX8130044.1"/>
    </source>
</evidence>
<dbReference type="NCBIfam" id="NF045611">
    <property type="entry name" value="small_CydP"/>
    <property type="match status" value="1"/>
</dbReference>
<sequence>MINDICEVRMFFGQLSETDTSRYNHPPLGGRRQDTMAIKNSVSALLVSNCLRQVPNSKPNYTTNKEGLPATASQYCRAIRQTLFSLSKPHKADLPASISMALNKEVAMTDTTHPALPKSGLLRWEIAAALLIKVILLTGLWFLIFRWQERPVSKPDIAAHFALPAAPVHINSDFSSQPTQESRHVR</sequence>
<dbReference type="EMBL" id="JAXARY010000030">
    <property type="protein sequence ID" value="MDX8130044.1"/>
    <property type="molecule type" value="Genomic_DNA"/>
</dbReference>
<dbReference type="Proteomes" id="UP001284537">
    <property type="component" value="Unassembled WGS sequence"/>
</dbReference>
<keyword evidence="1" id="KW-0472">Membrane</keyword>
<protein>
    <submittedName>
        <fullName evidence="2">Uncharacterized protein</fullName>
    </submittedName>
</protein>
<evidence type="ECO:0000313" key="3">
    <source>
        <dbReference type="Proteomes" id="UP001284537"/>
    </source>
</evidence>
<gene>
    <name evidence="2" type="ORF">QLH52_22330</name>
</gene>
<feature type="transmembrane region" description="Helical" evidence="1">
    <location>
        <begin position="126"/>
        <end position="145"/>
    </location>
</feature>
<keyword evidence="1" id="KW-1133">Transmembrane helix</keyword>
<organism evidence="2 3">
    <name type="scientific">Methylomonas defluvii</name>
    <dbReference type="NCBI Taxonomy" id="3045149"/>
    <lineage>
        <taxon>Bacteria</taxon>
        <taxon>Pseudomonadati</taxon>
        <taxon>Pseudomonadota</taxon>
        <taxon>Gammaproteobacteria</taxon>
        <taxon>Methylococcales</taxon>
        <taxon>Methylococcaceae</taxon>
        <taxon>Methylomonas</taxon>
    </lineage>
</organism>
<comment type="caution">
    <text evidence="2">The sequence shown here is derived from an EMBL/GenBank/DDBJ whole genome shotgun (WGS) entry which is preliminary data.</text>
</comment>
<evidence type="ECO:0000256" key="1">
    <source>
        <dbReference type="SAM" id="Phobius"/>
    </source>
</evidence>
<dbReference type="RefSeq" id="WP_225893093.1">
    <property type="nucleotide sequence ID" value="NZ_JAXARY010000030.1"/>
</dbReference>
<keyword evidence="3" id="KW-1185">Reference proteome</keyword>
<dbReference type="InterPro" id="IPR054636">
    <property type="entry name" value="CydP"/>
</dbReference>
<keyword evidence="1" id="KW-0812">Transmembrane</keyword>
<proteinExistence type="predicted"/>
<accession>A0ABU4UL82</accession>
<name>A0ABU4UL82_9GAMM</name>